<dbReference type="EMBL" id="WJQU01000003">
    <property type="protein sequence ID" value="KAJ6637378.1"/>
    <property type="molecule type" value="Genomic_DNA"/>
</dbReference>
<dbReference type="Proteomes" id="UP001151699">
    <property type="component" value="Chromosome X"/>
</dbReference>
<keyword evidence="2" id="KW-1185">Reference proteome</keyword>
<organism evidence="1 2">
    <name type="scientific">Pseudolycoriella hygida</name>
    <dbReference type="NCBI Taxonomy" id="35572"/>
    <lineage>
        <taxon>Eukaryota</taxon>
        <taxon>Metazoa</taxon>
        <taxon>Ecdysozoa</taxon>
        <taxon>Arthropoda</taxon>
        <taxon>Hexapoda</taxon>
        <taxon>Insecta</taxon>
        <taxon>Pterygota</taxon>
        <taxon>Neoptera</taxon>
        <taxon>Endopterygota</taxon>
        <taxon>Diptera</taxon>
        <taxon>Nematocera</taxon>
        <taxon>Sciaroidea</taxon>
        <taxon>Sciaridae</taxon>
        <taxon>Pseudolycoriella</taxon>
    </lineage>
</organism>
<protein>
    <submittedName>
        <fullName evidence="1">Uncharacterized protein</fullName>
    </submittedName>
</protein>
<evidence type="ECO:0000313" key="2">
    <source>
        <dbReference type="Proteomes" id="UP001151699"/>
    </source>
</evidence>
<accession>A0A9Q0RYX3</accession>
<evidence type="ECO:0000313" key="1">
    <source>
        <dbReference type="EMBL" id="KAJ6637378.1"/>
    </source>
</evidence>
<proteinExistence type="predicted"/>
<comment type="caution">
    <text evidence="1">The sequence shown here is derived from an EMBL/GenBank/DDBJ whole genome shotgun (WGS) entry which is preliminary data.</text>
</comment>
<reference evidence="1" key="1">
    <citation type="submission" date="2022-07" db="EMBL/GenBank/DDBJ databases">
        <authorList>
            <person name="Trinca V."/>
            <person name="Uliana J.V.C."/>
            <person name="Torres T.T."/>
            <person name="Ward R.J."/>
            <person name="Monesi N."/>
        </authorList>
    </citation>
    <scope>NUCLEOTIDE SEQUENCE</scope>
    <source>
        <strain evidence="1">HSMRA1968</strain>
        <tissue evidence="1">Whole embryos</tissue>
    </source>
</reference>
<name>A0A9Q0RYX3_9DIPT</name>
<sequence>MNEVDDKVLPLAKSKVLNAFHMSYIKHTQK</sequence>
<dbReference type="AlphaFoldDB" id="A0A9Q0RYX3"/>
<gene>
    <name evidence="1" type="ORF">Bhyg_10108</name>
</gene>